<evidence type="ECO:0000256" key="3">
    <source>
        <dbReference type="ARBA" id="ARBA00022679"/>
    </source>
</evidence>
<dbReference type="GO" id="GO:0005783">
    <property type="term" value="C:endoplasmic reticulum"/>
    <property type="evidence" value="ECO:0007669"/>
    <property type="project" value="TreeGrafter"/>
</dbReference>
<feature type="transmembrane region" description="Helical" evidence="8">
    <location>
        <begin position="203"/>
        <end position="230"/>
    </location>
</feature>
<keyword evidence="4 8" id="KW-0812">Transmembrane</keyword>
<evidence type="ECO:0000256" key="1">
    <source>
        <dbReference type="ARBA" id="ARBA00004127"/>
    </source>
</evidence>
<accession>A0A5D2SEF9</accession>
<gene>
    <name evidence="11" type="ORF">E1A91_D12G139400v1</name>
</gene>
<comment type="subcellular location">
    <subcellularLocation>
        <location evidence="1">Endomembrane system</location>
        <topology evidence="1">Multi-pass membrane protein</topology>
    </subcellularLocation>
</comment>
<keyword evidence="12" id="KW-1185">Reference proteome</keyword>
<evidence type="ECO:0000256" key="8">
    <source>
        <dbReference type="RuleBase" id="RU079119"/>
    </source>
</evidence>
<evidence type="ECO:0000256" key="4">
    <source>
        <dbReference type="ARBA" id="ARBA00022692"/>
    </source>
</evidence>
<keyword evidence="5 8" id="KW-1133">Transmembrane helix</keyword>
<comment type="domain">
    <text evidence="8">The DHHC domain is required for palmitoyltransferase activity.</text>
</comment>
<name>A0A5D2SEF9_GOSMU</name>
<reference evidence="11 12" key="1">
    <citation type="submission" date="2019-07" db="EMBL/GenBank/DDBJ databases">
        <title>WGS assembly of Gossypium mustelinum.</title>
        <authorList>
            <person name="Chen Z.J."/>
            <person name="Sreedasyam A."/>
            <person name="Ando A."/>
            <person name="Song Q."/>
            <person name="De L."/>
            <person name="Hulse-Kemp A."/>
            <person name="Ding M."/>
            <person name="Ye W."/>
            <person name="Kirkbride R."/>
            <person name="Jenkins J."/>
            <person name="Plott C."/>
            <person name="Lovell J."/>
            <person name="Lin Y.-M."/>
            <person name="Vaughn R."/>
            <person name="Liu B."/>
            <person name="Li W."/>
            <person name="Simpson S."/>
            <person name="Scheffler B."/>
            <person name="Saski C."/>
            <person name="Grover C."/>
            <person name="Hu G."/>
            <person name="Conover J."/>
            <person name="Carlson J."/>
            <person name="Shu S."/>
            <person name="Boston L."/>
            <person name="Williams M."/>
            <person name="Peterson D."/>
            <person name="Mcgee K."/>
            <person name="Jones D."/>
            <person name="Wendel J."/>
            <person name="Stelly D."/>
            <person name="Grimwood J."/>
            <person name="Schmutz J."/>
        </authorList>
    </citation>
    <scope>NUCLEOTIDE SEQUENCE [LARGE SCALE GENOMIC DNA]</scope>
    <source>
        <strain evidence="11">1408120.09</strain>
    </source>
</reference>
<dbReference type="EMBL" id="CM017660">
    <property type="protein sequence ID" value="TYI50943.1"/>
    <property type="molecule type" value="Genomic_DNA"/>
</dbReference>
<feature type="transmembrane region" description="Helical" evidence="8">
    <location>
        <begin position="20"/>
        <end position="41"/>
    </location>
</feature>
<evidence type="ECO:0000256" key="9">
    <source>
        <dbReference type="SAM" id="MobiDB-lite"/>
    </source>
</evidence>
<dbReference type="PANTHER" id="PTHR22883">
    <property type="entry name" value="ZINC FINGER DHHC DOMAIN CONTAINING PROTEIN"/>
    <property type="match status" value="1"/>
</dbReference>
<dbReference type="EC" id="2.3.1.225" evidence="8"/>
<keyword evidence="7 8" id="KW-0012">Acyltransferase</keyword>
<proteinExistence type="inferred from homology"/>
<organism evidence="11 12">
    <name type="scientific">Gossypium mustelinum</name>
    <name type="common">Cotton</name>
    <name type="synonym">Gossypium caicoense</name>
    <dbReference type="NCBI Taxonomy" id="34275"/>
    <lineage>
        <taxon>Eukaryota</taxon>
        <taxon>Viridiplantae</taxon>
        <taxon>Streptophyta</taxon>
        <taxon>Embryophyta</taxon>
        <taxon>Tracheophyta</taxon>
        <taxon>Spermatophyta</taxon>
        <taxon>Magnoliopsida</taxon>
        <taxon>eudicotyledons</taxon>
        <taxon>Gunneridae</taxon>
        <taxon>Pentapetalae</taxon>
        <taxon>rosids</taxon>
        <taxon>malvids</taxon>
        <taxon>Malvales</taxon>
        <taxon>Malvaceae</taxon>
        <taxon>Malvoideae</taxon>
        <taxon>Gossypium</taxon>
    </lineage>
</organism>
<evidence type="ECO:0000256" key="2">
    <source>
        <dbReference type="ARBA" id="ARBA00008574"/>
    </source>
</evidence>
<evidence type="ECO:0000256" key="5">
    <source>
        <dbReference type="ARBA" id="ARBA00022989"/>
    </source>
</evidence>
<feature type="transmembrane region" description="Helical" evidence="8">
    <location>
        <begin position="88"/>
        <end position="106"/>
    </location>
</feature>
<feature type="domain" description="Palmitoyltransferase DHHC" evidence="10">
    <location>
        <begin position="155"/>
        <end position="291"/>
    </location>
</feature>
<evidence type="ECO:0000256" key="7">
    <source>
        <dbReference type="ARBA" id="ARBA00023315"/>
    </source>
</evidence>
<dbReference type="GO" id="GO:0005794">
    <property type="term" value="C:Golgi apparatus"/>
    <property type="evidence" value="ECO:0007669"/>
    <property type="project" value="TreeGrafter"/>
</dbReference>
<dbReference type="Proteomes" id="UP000323597">
    <property type="component" value="Chromosome D12"/>
</dbReference>
<comment type="similarity">
    <text evidence="2 8">Belongs to the DHHC palmitoyltransferase family.</text>
</comment>
<evidence type="ECO:0000313" key="11">
    <source>
        <dbReference type="EMBL" id="TYI50943.1"/>
    </source>
</evidence>
<feature type="transmembrane region" description="Helical" evidence="8">
    <location>
        <begin position="251"/>
        <end position="276"/>
    </location>
</feature>
<keyword evidence="3 8" id="KW-0808">Transferase</keyword>
<feature type="region of interest" description="Disordered" evidence="9">
    <location>
        <begin position="415"/>
        <end position="470"/>
    </location>
</feature>
<evidence type="ECO:0000259" key="10">
    <source>
        <dbReference type="Pfam" id="PF01529"/>
    </source>
</evidence>
<dbReference type="InterPro" id="IPR001594">
    <property type="entry name" value="Palmitoyltrfase_DHHC"/>
</dbReference>
<dbReference type="PROSITE" id="PS50216">
    <property type="entry name" value="DHHC"/>
    <property type="match status" value="1"/>
</dbReference>
<dbReference type="Pfam" id="PF01529">
    <property type="entry name" value="DHHC"/>
    <property type="match status" value="1"/>
</dbReference>
<dbReference type="GO" id="GO:0019706">
    <property type="term" value="F:protein-cysteine S-palmitoyltransferase activity"/>
    <property type="evidence" value="ECO:0007669"/>
    <property type="project" value="UniProtKB-EC"/>
</dbReference>
<dbReference type="PANTHER" id="PTHR22883:SF306">
    <property type="entry name" value="PROTEIN S-ACYLTRANSFERASE 18"/>
    <property type="match status" value="1"/>
</dbReference>
<keyword evidence="6 8" id="KW-0472">Membrane</keyword>
<dbReference type="AlphaFoldDB" id="A0A5D2SEF9"/>
<protein>
    <recommendedName>
        <fullName evidence="8">S-acyltransferase</fullName>
        <ecNumber evidence="8">2.3.1.225</ecNumber>
    </recommendedName>
    <alternativeName>
        <fullName evidence="8">Palmitoyltransferase</fullName>
    </alternativeName>
</protein>
<sequence>MMRIMRRHGWQRPLHPLQMVGMAVFSFLVVAFYTFLGLLLGNRIAEITITTIFSFVALSVMFLFVRCTAIDPTDKTSFKKKKKGKSKGILKLNYGFILTQIVIRFFRRLEKKILRTFIRRKYLGPWKTNFQMEPLLPFPLVMKDDAVSPDVKEDDNISYCSLCDFEVKKHSKHCRTCNRCVEGFDHHCRWLNNCVGKRNYTTFILLMIFVLLMLILEGGTAIAIFIRCFADKKGIELELEKRLYIKFPREVLATITVLLALFTVYGSAAMGQLFFFHVVLIRKGMRTYDYILAMKEENQFTVDPFDDSDVSSDDSSDFDSPEKATFLSRFICKGLRTQDPPRLSIRIDEDPKASTSTSKKQGFHVSIDPWKLINLSRDKALLAADKARQRLMIQKPAVEIDALKPLPLETKHGPLMNPERNMANSGTAATPLVSKGRIPGSPGRLTSPRRRFSGSPTMFSAMPSPSPKQKYRSNFDLKLTEVSRELETYISRQVLCSVIKKDESEASPR</sequence>
<evidence type="ECO:0000313" key="12">
    <source>
        <dbReference type="Proteomes" id="UP000323597"/>
    </source>
</evidence>
<comment type="catalytic activity">
    <reaction evidence="8">
        <text>L-cysteinyl-[protein] + hexadecanoyl-CoA = S-hexadecanoyl-L-cysteinyl-[protein] + CoA</text>
        <dbReference type="Rhea" id="RHEA:36683"/>
        <dbReference type="Rhea" id="RHEA-COMP:10131"/>
        <dbReference type="Rhea" id="RHEA-COMP:11032"/>
        <dbReference type="ChEBI" id="CHEBI:29950"/>
        <dbReference type="ChEBI" id="CHEBI:57287"/>
        <dbReference type="ChEBI" id="CHEBI:57379"/>
        <dbReference type="ChEBI" id="CHEBI:74151"/>
        <dbReference type="EC" id="2.3.1.225"/>
    </reaction>
</comment>
<evidence type="ECO:0000256" key="6">
    <source>
        <dbReference type="ARBA" id="ARBA00023136"/>
    </source>
</evidence>
<dbReference type="InterPro" id="IPR039859">
    <property type="entry name" value="PFA4/ZDH16/20/ERF2-like"/>
</dbReference>
<feature type="transmembrane region" description="Helical" evidence="8">
    <location>
        <begin position="47"/>
        <end position="67"/>
    </location>
</feature>
<dbReference type="GO" id="GO:0006612">
    <property type="term" value="P:protein targeting to membrane"/>
    <property type="evidence" value="ECO:0007669"/>
    <property type="project" value="TreeGrafter"/>
</dbReference>